<keyword evidence="2 12" id="KW-0436">Ligase</keyword>
<dbReference type="SUPFAM" id="SSF55681">
    <property type="entry name" value="Class II aaRS and biotin synthetases"/>
    <property type="match status" value="1"/>
</dbReference>
<keyword evidence="5" id="KW-0648">Protein biosynthesis</keyword>
<organism evidence="11">
    <name type="scientific">Cladocopium goreaui</name>
    <dbReference type="NCBI Taxonomy" id="2562237"/>
    <lineage>
        <taxon>Eukaryota</taxon>
        <taxon>Sar</taxon>
        <taxon>Alveolata</taxon>
        <taxon>Dinophyceae</taxon>
        <taxon>Suessiales</taxon>
        <taxon>Symbiodiniaceae</taxon>
        <taxon>Cladocopium</taxon>
    </lineage>
</organism>
<sequence length="563" mass="62981">MASKAGGGNRCRWVLCLSIAAWISWTSFSGKTQVLTGQIRSPLVASRLRAPKIAAQAKKKKTLEPGIKITPRSEDWSAWYLDVIEAADLIDESPVRGCKIFKPNGFAVWEGIQRLMDPKIKEMGVQNAYFPLLIPVSFLSKEASHVDGFAKECAVVTHYRLRSVAEVEPGGPLVEVDPESQLTDPYVVRPTSETVVWHMYSKWISSYRDLPLKLNQWANVMRWEMRTRPFLRTSEFLWQEGHTAHASSEEADAQAREVLDVYLELAQDELCLPIVPGRKSANERFAGAVETYTIEALTPNGMAIQAGTSHFLGQNFAKAFDVKYLSEEQKSEYVWASSWGVSTRLIGAVIMAHSDDDGLVMPPALAAVQVVVVPLYAKDPDQQAAVLDAAAALRKDLVAIGIRVHVDDRLSMKPGAKYFEWERRGVPLRLELGARDLEKGVALGKLRTGGEKIQVPLDEAATEVPKALSQMKLELQSRSEQLKQRLIFRIESRADFDERLKEREPGMMLIPWGGDDDDEDNLKDETGVTLRCYPMEQDELPDNQVCPLTGKPARQWAIFAKAY</sequence>
<dbReference type="PANTHER" id="PTHR43382:SF3">
    <property type="entry name" value="PROLINE--TRNA LIGASE, CHLOROPLASTIC_MITOCHONDRIAL"/>
    <property type="match status" value="1"/>
</dbReference>
<dbReference type="PANTHER" id="PTHR43382">
    <property type="entry name" value="PROLYL-TRNA SYNTHETASE"/>
    <property type="match status" value="1"/>
</dbReference>
<evidence type="ECO:0000256" key="9">
    <source>
        <dbReference type="SAM" id="SignalP"/>
    </source>
</evidence>
<dbReference type="OrthoDB" id="1350766at2759"/>
<keyword evidence="9" id="KW-0732">Signal</keyword>
<evidence type="ECO:0000256" key="1">
    <source>
        <dbReference type="ARBA" id="ARBA00012831"/>
    </source>
</evidence>
<keyword evidence="13" id="KW-1185">Reference proteome</keyword>
<evidence type="ECO:0000313" key="12">
    <source>
        <dbReference type="EMBL" id="CAL4763848.1"/>
    </source>
</evidence>
<dbReference type="EMBL" id="CAMXCT010000277">
    <property type="protein sequence ID" value="CAI3976536.1"/>
    <property type="molecule type" value="Genomic_DNA"/>
</dbReference>
<evidence type="ECO:0000256" key="3">
    <source>
        <dbReference type="ARBA" id="ARBA00022741"/>
    </source>
</evidence>
<dbReference type="PROSITE" id="PS50862">
    <property type="entry name" value="AA_TRNA_LIGASE_II"/>
    <property type="match status" value="1"/>
</dbReference>
<dbReference type="InterPro" id="IPR045864">
    <property type="entry name" value="aa-tRNA-synth_II/BPL/LPL"/>
</dbReference>
<dbReference type="GO" id="GO:0004827">
    <property type="term" value="F:proline-tRNA ligase activity"/>
    <property type="evidence" value="ECO:0007669"/>
    <property type="project" value="UniProtKB-EC"/>
</dbReference>
<dbReference type="EMBL" id="CAMXCT030000277">
    <property type="protein sequence ID" value="CAL4763848.1"/>
    <property type="molecule type" value="Genomic_DNA"/>
</dbReference>
<dbReference type="NCBIfam" id="TIGR00408">
    <property type="entry name" value="proS_fam_I"/>
    <property type="match status" value="1"/>
</dbReference>
<dbReference type="Proteomes" id="UP001152797">
    <property type="component" value="Unassembled WGS sequence"/>
</dbReference>
<dbReference type="GO" id="GO:0005524">
    <property type="term" value="F:ATP binding"/>
    <property type="evidence" value="ECO:0007669"/>
    <property type="project" value="UniProtKB-KW"/>
</dbReference>
<evidence type="ECO:0000256" key="2">
    <source>
        <dbReference type="ARBA" id="ARBA00022598"/>
    </source>
</evidence>
<dbReference type="Pfam" id="PF09180">
    <property type="entry name" value="ProRS-C_1"/>
    <property type="match status" value="1"/>
</dbReference>
<dbReference type="SUPFAM" id="SSF64586">
    <property type="entry name" value="C-terminal domain of ProRS"/>
    <property type="match status" value="1"/>
</dbReference>
<dbReference type="EMBL" id="CAMXCT020000277">
    <property type="protein sequence ID" value="CAL1129911.1"/>
    <property type="molecule type" value="Genomic_DNA"/>
</dbReference>
<dbReference type="InterPro" id="IPR033721">
    <property type="entry name" value="ProRS_core_arch_euk"/>
</dbReference>
<dbReference type="FunFam" id="3.30.930.10:FF:000037">
    <property type="entry name" value="Proline--tRNA ligase"/>
    <property type="match status" value="1"/>
</dbReference>
<dbReference type="SMART" id="SM00946">
    <property type="entry name" value="ProRS-C_1"/>
    <property type="match status" value="1"/>
</dbReference>
<dbReference type="GO" id="GO:0017101">
    <property type="term" value="C:aminoacyl-tRNA synthetase multienzyme complex"/>
    <property type="evidence" value="ECO:0007669"/>
    <property type="project" value="TreeGrafter"/>
</dbReference>
<evidence type="ECO:0000313" key="13">
    <source>
        <dbReference type="Proteomes" id="UP001152797"/>
    </source>
</evidence>
<dbReference type="CDD" id="cd00778">
    <property type="entry name" value="ProRS_core_arch_euk"/>
    <property type="match status" value="1"/>
</dbReference>
<comment type="catalytic activity">
    <reaction evidence="8">
        <text>tRNA(Pro) + L-proline + ATP = L-prolyl-tRNA(Pro) + AMP + diphosphate</text>
        <dbReference type="Rhea" id="RHEA:14305"/>
        <dbReference type="Rhea" id="RHEA-COMP:9700"/>
        <dbReference type="Rhea" id="RHEA-COMP:9702"/>
        <dbReference type="ChEBI" id="CHEBI:30616"/>
        <dbReference type="ChEBI" id="CHEBI:33019"/>
        <dbReference type="ChEBI" id="CHEBI:60039"/>
        <dbReference type="ChEBI" id="CHEBI:78442"/>
        <dbReference type="ChEBI" id="CHEBI:78532"/>
        <dbReference type="ChEBI" id="CHEBI:456215"/>
        <dbReference type="EC" id="6.1.1.15"/>
    </reaction>
</comment>
<dbReference type="Gene3D" id="3.40.50.800">
    <property type="entry name" value="Anticodon-binding domain"/>
    <property type="match status" value="1"/>
</dbReference>
<keyword evidence="3" id="KW-0547">Nucleotide-binding</keyword>
<dbReference type="Pfam" id="PF00587">
    <property type="entry name" value="tRNA-synt_2b"/>
    <property type="match status" value="1"/>
</dbReference>
<dbReference type="Gene3D" id="3.30.930.10">
    <property type="entry name" value="Bira Bifunctional Protein, Domain 2"/>
    <property type="match status" value="1"/>
</dbReference>
<feature type="signal peptide" evidence="9">
    <location>
        <begin position="1"/>
        <end position="29"/>
    </location>
</feature>
<evidence type="ECO:0000256" key="7">
    <source>
        <dbReference type="ARBA" id="ARBA00029731"/>
    </source>
</evidence>
<dbReference type="InterPro" id="IPR016061">
    <property type="entry name" value="Pro-tRNA_ligase_II_C"/>
</dbReference>
<dbReference type="InterPro" id="IPR004154">
    <property type="entry name" value="Anticodon-bd"/>
</dbReference>
<dbReference type="AlphaFoldDB" id="A0A9P1FHT7"/>
<proteinExistence type="inferred from homology"/>
<dbReference type="EC" id="6.1.1.15" evidence="1"/>
<evidence type="ECO:0000256" key="8">
    <source>
        <dbReference type="ARBA" id="ARBA00047671"/>
    </source>
</evidence>
<keyword evidence="6" id="KW-0030">Aminoacyl-tRNA synthetase</keyword>
<evidence type="ECO:0000259" key="10">
    <source>
        <dbReference type="PROSITE" id="PS50862"/>
    </source>
</evidence>
<feature type="chain" id="PRO_5043271928" description="proline--tRNA ligase" evidence="9">
    <location>
        <begin position="30"/>
        <end position="563"/>
    </location>
</feature>
<dbReference type="GO" id="GO:0006433">
    <property type="term" value="P:prolyl-tRNA aminoacylation"/>
    <property type="evidence" value="ECO:0007669"/>
    <property type="project" value="InterPro"/>
</dbReference>
<feature type="domain" description="Aminoacyl-transfer RNA synthetases class-II family profile" evidence="10">
    <location>
        <begin position="103"/>
        <end position="362"/>
    </location>
</feature>
<dbReference type="InterPro" id="IPR006195">
    <property type="entry name" value="aa-tRNA-synth_II"/>
</dbReference>
<dbReference type="Pfam" id="PF03129">
    <property type="entry name" value="HGTP_anticodon"/>
    <property type="match status" value="1"/>
</dbReference>
<dbReference type="InterPro" id="IPR004499">
    <property type="entry name" value="Pro-tRNA-ligase_IIa_arc-type"/>
</dbReference>
<evidence type="ECO:0000256" key="6">
    <source>
        <dbReference type="ARBA" id="ARBA00023146"/>
    </source>
</evidence>
<protein>
    <recommendedName>
        <fullName evidence="1">proline--tRNA ligase</fullName>
        <ecNumber evidence="1">6.1.1.15</ecNumber>
    </recommendedName>
    <alternativeName>
        <fullName evidence="7">Prolyl-tRNA synthetase</fullName>
    </alternativeName>
</protein>
<name>A0A9P1FHT7_9DINO</name>
<dbReference type="Gene3D" id="3.30.110.30">
    <property type="entry name" value="C-terminal domain of ProRS"/>
    <property type="match status" value="1"/>
</dbReference>
<evidence type="ECO:0000313" key="11">
    <source>
        <dbReference type="EMBL" id="CAI3976536.1"/>
    </source>
</evidence>
<comment type="caution">
    <text evidence="11">The sequence shown here is derived from an EMBL/GenBank/DDBJ whole genome shotgun (WGS) entry which is preliminary data.</text>
</comment>
<accession>A0A9P1FHT7</accession>
<dbReference type="InterPro" id="IPR036621">
    <property type="entry name" value="Anticodon-bd_dom_sf"/>
</dbReference>
<reference evidence="12 13" key="2">
    <citation type="submission" date="2024-05" db="EMBL/GenBank/DDBJ databases">
        <authorList>
            <person name="Chen Y."/>
            <person name="Shah S."/>
            <person name="Dougan E. K."/>
            <person name="Thang M."/>
            <person name="Chan C."/>
        </authorList>
    </citation>
    <scope>NUCLEOTIDE SEQUENCE [LARGE SCALE GENOMIC DNA]</scope>
</reference>
<reference evidence="11" key="1">
    <citation type="submission" date="2022-10" db="EMBL/GenBank/DDBJ databases">
        <authorList>
            <person name="Chen Y."/>
            <person name="Dougan E. K."/>
            <person name="Chan C."/>
            <person name="Rhodes N."/>
            <person name="Thang M."/>
        </authorList>
    </citation>
    <scope>NUCLEOTIDE SEQUENCE</scope>
</reference>
<dbReference type="InterPro" id="IPR002314">
    <property type="entry name" value="aa-tRNA-synt_IIb"/>
</dbReference>
<dbReference type="InterPro" id="IPR017449">
    <property type="entry name" value="Pro-tRNA_synth_II"/>
</dbReference>
<dbReference type="SUPFAM" id="SSF52954">
    <property type="entry name" value="Class II aaRS ABD-related"/>
    <property type="match status" value="1"/>
</dbReference>
<dbReference type="HAMAP" id="MF_01571">
    <property type="entry name" value="Pro_tRNA_synth_type3"/>
    <property type="match status" value="1"/>
</dbReference>
<keyword evidence="4" id="KW-0067">ATP-binding</keyword>
<dbReference type="GO" id="GO:0005737">
    <property type="term" value="C:cytoplasm"/>
    <property type="evidence" value="ECO:0007669"/>
    <property type="project" value="InterPro"/>
</dbReference>
<gene>
    <name evidence="11" type="ORF">C1SCF055_LOCUS4745</name>
</gene>
<evidence type="ECO:0000256" key="4">
    <source>
        <dbReference type="ARBA" id="ARBA00022840"/>
    </source>
</evidence>
<evidence type="ECO:0000256" key="5">
    <source>
        <dbReference type="ARBA" id="ARBA00022917"/>
    </source>
</evidence>